<organism evidence="21 22">
    <name type="scientific">Astyanax mexicanus</name>
    <name type="common">Blind cave fish</name>
    <name type="synonym">Astyanax fasciatus mexicanus</name>
    <dbReference type="NCBI Taxonomy" id="7994"/>
    <lineage>
        <taxon>Eukaryota</taxon>
        <taxon>Metazoa</taxon>
        <taxon>Chordata</taxon>
        <taxon>Craniata</taxon>
        <taxon>Vertebrata</taxon>
        <taxon>Euteleostomi</taxon>
        <taxon>Actinopterygii</taxon>
        <taxon>Neopterygii</taxon>
        <taxon>Teleostei</taxon>
        <taxon>Ostariophysi</taxon>
        <taxon>Characiformes</taxon>
        <taxon>Characoidei</taxon>
        <taxon>Acestrorhamphidae</taxon>
        <taxon>Acestrorhamphinae</taxon>
        <taxon>Astyanax</taxon>
    </lineage>
</organism>
<dbReference type="PANTHER" id="PTHR46823">
    <property type="entry name" value="CALCINEURIN B HOMOLOGOUS PROTEIN 3"/>
    <property type="match status" value="1"/>
</dbReference>
<dbReference type="AlphaFoldDB" id="A0A8T2KYC0"/>
<evidence type="ECO:0000256" key="4">
    <source>
        <dbReference type="ARBA" id="ARBA00004632"/>
    </source>
</evidence>
<evidence type="ECO:0000256" key="17">
    <source>
        <dbReference type="ARBA" id="ARBA00038164"/>
    </source>
</evidence>
<dbReference type="SMART" id="SM00054">
    <property type="entry name" value="EFh"/>
    <property type="match status" value="1"/>
</dbReference>
<sequence length="226" mass="25728">MGSSQSAQEEQEYRALAERTGFSLDQIRNLHKRFKHLSHDEETLRKEDFDEISDLTPNPIRSQIIDAFFDKRNFGGNEVGRVQEIGFREFLTVMSHFRPLRQNLTEEGIERIRREKLRFLFNMHDKDSDGTITLDEYRSVVEELLSSSAAIEIETATAIADAAMLEVASVTVGEMAPDQVYEGITFEHFLEVIKALILKLHTLNIVSVTGSSTTTLHEPSTLMLHS</sequence>
<evidence type="ECO:0000256" key="13">
    <source>
        <dbReference type="ARBA" id="ARBA00023136"/>
    </source>
</evidence>
<dbReference type="EMBL" id="JAICCE010000022">
    <property type="protein sequence ID" value="KAG9262006.1"/>
    <property type="molecule type" value="Genomic_DNA"/>
</dbReference>
<evidence type="ECO:0000256" key="18">
    <source>
        <dbReference type="ARBA" id="ARBA00041032"/>
    </source>
</evidence>
<comment type="similarity">
    <text evidence="17">Belongs to the calcineurin regulatory subunit family. CHP subfamily.</text>
</comment>
<evidence type="ECO:0000256" key="5">
    <source>
        <dbReference type="ARBA" id="ARBA00004635"/>
    </source>
</evidence>
<evidence type="ECO:0000256" key="19">
    <source>
        <dbReference type="ARBA" id="ARBA00042981"/>
    </source>
</evidence>
<dbReference type="Proteomes" id="UP000752171">
    <property type="component" value="Unassembled WGS sequence"/>
</dbReference>
<dbReference type="GO" id="GO:0005509">
    <property type="term" value="F:calcium ion binding"/>
    <property type="evidence" value="ECO:0007669"/>
    <property type="project" value="InterPro"/>
</dbReference>
<evidence type="ECO:0000256" key="9">
    <source>
        <dbReference type="ARBA" id="ARBA00022723"/>
    </source>
</evidence>
<keyword evidence="13" id="KW-0472">Membrane</keyword>
<dbReference type="GO" id="GO:0032587">
    <property type="term" value="C:ruffle membrane"/>
    <property type="evidence" value="ECO:0007669"/>
    <property type="project" value="UniProtKB-SubCell"/>
</dbReference>
<keyword evidence="12" id="KW-0649">Protein kinase inhibitor</keyword>
<gene>
    <name evidence="21" type="primary">TESC</name>
    <name evidence="21" type="ORF">AMEX_G25627</name>
</gene>
<keyword evidence="15" id="KW-0966">Cell projection</keyword>
<dbReference type="PROSITE" id="PS50222">
    <property type="entry name" value="EF_HAND_2"/>
    <property type="match status" value="1"/>
</dbReference>
<dbReference type="InterPro" id="IPR011992">
    <property type="entry name" value="EF-hand-dom_pair"/>
</dbReference>
<keyword evidence="6" id="KW-1003">Cell membrane</keyword>
<feature type="domain" description="EF-hand" evidence="20">
    <location>
        <begin position="112"/>
        <end position="147"/>
    </location>
</feature>
<dbReference type="Gene3D" id="1.10.238.10">
    <property type="entry name" value="EF-hand"/>
    <property type="match status" value="1"/>
</dbReference>
<dbReference type="InterPro" id="IPR002048">
    <property type="entry name" value="EF_hand_dom"/>
</dbReference>
<accession>A0A8T2KYC0</accession>
<evidence type="ECO:0000256" key="2">
    <source>
        <dbReference type="ARBA" id="ARBA00004496"/>
    </source>
</evidence>
<keyword evidence="9" id="KW-0479">Metal-binding</keyword>
<evidence type="ECO:0000256" key="16">
    <source>
        <dbReference type="ARBA" id="ARBA00023288"/>
    </source>
</evidence>
<evidence type="ECO:0000256" key="11">
    <source>
        <dbReference type="ARBA" id="ARBA00022837"/>
    </source>
</evidence>
<dbReference type="PROSITE" id="PS00018">
    <property type="entry name" value="EF_HAND_1"/>
    <property type="match status" value="1"/>
</dbReference>
<evidence type="ECO:0000256" key="14">
    <source>
        <dbReference type="ARBA" id="ARBA00023242"/>
    </source>
</evidence>
<name>A0A8T2KYC0_ASTMX</name>
<dbReference type="GO" id="GO:0005737">
    <property type="term" value="C:cytoplasm"/>
    <property type="evidence" value="ECO:0007669"/>
    <property type="project" value="UniProtKB-SubCell"/>
</dbReference>
<evidence type="ECO:0000256" key="10">
    <source>
        <dbReference type="ARBA" id="ARBA00022782"/>
    </source>
</evidence>
<keyword evidence="7" id="KW-0963">Cytoplasm</keyword>
<evidence type="ECO:0000256" key="1">
    <source>
        <dbReference type="ARBA" id="ARBA00004123"/>
    </source>
</evidence>
<keyword evidence="14" id="KW-0539">Nucleus</keyword>
<dbReference type="SUPFAM" id="SSF47473">
    <property type="entry name" value="EF-hand"/>
    <property type="match status" value="1"/>
</dbReference>
<evidence type="ECO:0000256" key="6">
    <source>
        <dbReference type="ARBA" id="ARBA00022475"/>
    </source>
</evidence>
<keyword evidence="11" id="KW-0106">Calcium</keyword>
<reference evidence="21 22" key="1">
    <citation type="submission" date="2021-07" db="EMBL/GenBank/DDBJ databases">
        <authorList>
            <person name="Imarazene B."/>
            <person name="Zahm M."/>
            <person name="Klopp C."/>
            <person name="Cabau C."/>
            <person name="Beille S."/>
            <person name="Jouanno E."/>
            <person name="Castinel A."/>
            <person name="Lluch J."/>
            <person name="Gil L."/>
            <person name="Kuchtly C."/>
            <person name="Lopez Roques C."/>
            <person name="Donnadieu C."/>
            <person name="Parrinello H."/>
            <person name="Journot L."/>
            <person name="Du K."/>
            <person name="Schartl M."/>
            <person name="Retaux S."/>
            <person name="Guiguen Y."/>
        </authorList>
    </citation>
    <scope>NUCLEOTIDE SEQUENCE [LARGE SCALE GENOMIC DNA]</scope>
    <source>
        <strain evidence="21">Pach_M1</strain>
        <tissue evidence="21">Testis</tissue>
    </source>
</reference>
<dbReference type="GO" id="GO:0004860">
    <property type="term" value="F:protein kinase inhibitor activity"/>
    <property type="evidence" value="ECO:0007669"/>
    <property type="project" value="UniProtKB-KW"/>
</dbReference>
<dbReference type="GO" id="GO:0005634">
    <property type="term" value="C:nucleus"/>
    <property type="evidence" value="ECO:0007669"/>
    <property type="project" value="UniProtKB-SubCell"/>
</dbReference>
<dbReference type="GO" id="GO:0030154">
    <property type="term" value="P:cell differentiation"/>
    <property type="evidence" value="ECO:0007669"/>
    <property type="project" value="UniProtKB-KW"/>
</dbReference>
<evidence type="ECO:0000256" key="12">
    <source>
        <dbReference type="ARBA" id="ARBA00023013"/>
    </source>
</evidence>
<evidence type="ECO:0000313" key="22">
    <source>
        <dbReference type="Proteomes" id="UP000752171"/>
    </source>
</evidence>
<comment type="subcellular location">
    <subcellularLocation>
        <location evidence="3">Cell projection</location>
        <location evidence="3">Lamellipodium</location>
    </subcellularLocation>
    <subcellularLocation>
        <location evidence="4">Cell projection</location>
        <location evidence="4">Ruffle membrane</location>
    </subcellularLocation>
    <subcellularLocation>
        <location evidence="2">Cytoplasm</location>
    </subcellularLocation>
    <subcellularLocation>
        <location evidence="5">Membrane</location>
        <topology evidence="5">Lipid-anchor</topology>
    </subcellularLocation>
    <subcellularLocation>
        <location evidence="1">Nucleus</location>
    </subcellularLocation>
</comment>
<comment type="caution">
    <text evidence="21">The sequence shown here is derived from an EMBL/GenBank/DDBJ whole genome shotgun (WGS) entry which is preliminary data.</text>
</comment>
<dbReference type="InterPro" id="IPR052490">
    <property type="entry name" value="CHP3"/>
</dbReference>
<dbReference type="GO" id="GO:0030027">
    <property type="term" value="C:lamellipodium"/>
    <property type="evidence" value="ECO:0007669"/>
    <property type="project" value="UniProtKB-SubCell"/>
</dbReference>
<evidence type="ECO:0000256" key="7">
    <source>
        <dbReference type="ARBA" id="ARBA00022490"/>
    </source>
</evidence>
<keyword evidence="10" id="KW-0221">Differentiation</keyword>
<dbReference type="InterPro" id="IPR018247">
    <property type="entry name" value="EF_Hand_1_Ca_BS"/>
</dbReference>
<evidence type="ECO:0000256" key="3">
    <source>
        <dbReference type="ARBA" id="ARBA00004510"/>
    </source>
</evidence>
<keyword evidence="16" id="KW-0449">Lipoprotein</keyword>
<proteinExistence type="inferred from homology"/>
<evidence type="ECO:0000313" key="21">
    <source>
        <dbReference type="EMBL" id="KAG9262006.1"/>
    </source>
</evidence>
<evidence type="ECO:0000256" key="15">
    <source>
        <dbReference type="ARBA" id="ARBA00023273"/>
    </source>
</evidence>
<evidence type="ECO:0000259" key="20">
    <source>
        <dbReference type="PROSITE" id="PS50222"/>
    </source>
</evidence>
<keyword evidence="8" id="KW-0519">Myristate</keyword>
<protein>
    <recommendedName>
        <fullName evidence="18">Calcineurin B homologous protein 3</fullName>
    </recommendedName>
    <alternativeName>
        <fullName evidence="19">Tescalcin</fullName>
    </alternativeName>
</protein>
<evidence type="ECO:0000256" key="8">
    <source>
        <dbReference type="ARBA" id="ARBA00022707"/>
    </source>
</evidence>